<keyword evidence="4" id="KW-0460">Magnesium</keyword>
<protein>
    <recommendedName>
        <fullName evidence="8">ChbG/HpnK family deacetylase</fullName>
    </recommendedName>
</protein>
<evidence type="ECO:0000256" key="3">
    <source>
        <dbReference type="ARBA" id="ARBA00022801"/>
    </source>
</evidence>
<evidence type="ECO:0000256" key="2">
    <source>
        <dbReference type="ARBA" id="ARBA00022723"/>
    </source>
</evidence>
<organism evidence="6 7">
    <name type="scientific">Ramlibacter tataouinensis</name>
    <dbReference type="NCBI Taxonomy" id="94132"/>
    <lineage>
        <taxon>Bacteria</taxon>
        <taxon>Pseudomonadati</taxon>
        <taxon>Pseudomonadota</taxon>
        <taxon>Betaproteobacteria</taxon>
        <taxon>Burkholderiales</taxon>
        <taxon>Comamonadaceae</taxon>
        <taxon>Ramlibacter</taxon>
    </lineage>
</organism>
<name>A0A127JP68_9BURK</name>
<dbReference type="RefSeq" id="WP_061495363.1">
    <property type="nucleotide sequence ID" value="NZ_CP010951.1"/>
</dbReference>
<keyword evidence="2" id="KW-0479">Metal-binding</keyword>
<evidence type="ECO:0000256" key="5">
    <source>
        <dbReference type="ARBA" id="ARBA00023277"/>
    </source>
</evidence>
<dbReference type="GO" id="GO:0005975">
    <property type="term" value="P:carbohydrate metabolic process"/>
    <property type="evidence" value="ECO:0007669"/>
    <property type="project" value="InterPro"/>
</dbReference>
<reference evidence="6 7" key="1">
    <citation type="journal article" date="2014" name="Int. J. Syst. Evol. Microbiol.">
        <title>Ramlibacter solisilvae sp. nov., isolated from forest soil, and emended description of the genus Ramlibacter.</title>
        <authorList>
            <person name="Lee H.J."/>
            <person name="Lee S.H."/>
            <person name="Lee S.S."/>
            <person name="Lee J.S."/>
            <person name="Kim Y."/>
            <person name="Kim S.C."/>
            <person name="Jeon C.O."/>
        </authorList>
    </citation>
    <scope>NUCLEOTIDE SEQUENCE [LARGE SCALE GENOMIC DNA]</scope>
    <source>
        <strain evidence="6 7">5-10</strain>
    </source>
</reference>
<dbReference type="AlphaFoldDB" id="A0A127JP68"/>
<sequence length="277" mass="29811">MTAAQRRLTICADDYGLDAGVNAAVLALSRQGRVSSTSCMTGAPHWRSGAPALRELAGGELETGLHLDLTEFPFDRRLRQPLAGWLARSYLRMIPRAALRAEIEAQLDAFEAGLGRPPAHVDGHQHVHQFPVVRELLLQALRKRYPAKQPWLRSTRPPAGDPARKARVVEALGSRALARLAASTGFELNGHLLGVYDFRGDAARHLALLGDWLAASQDGDVLMCHPGLGVPAGDSIAAARQLEYEALSGPGFGELLARSGVHVAPFSRASCARIDDD</sequence>
<dbReference type="PANTHER" id="PTHR31609">
    <property type="entry name" value="YDJC DEACETYLASE FAMILY MEMBER"/>
    <property type="match status" value="1"/>
</dbReference>
<evidence type="ECO:0000256" key="4">
    <source>
        <dbReference type="ARBA" id="ARBA00022842"/>
    </source>
</evidence>
<dbReference type="InterPro" id="IPR006879">
    <property type="entry name" value="YdjC-like"/>
</dbReference>
<dbReference type="PANTHER" id="PTHR31609:SF1">
    <property type="entry name" value="CARBOHYDRATE DEACETYLASE"/>
    <property type="match status" value="1"/>
</dbReference>
<dbReference type="OrthoDB" id="5295855at2"/>
<dbReference type="Gene3D" id="3.20.20.370">
    <property type="entry name" value="Glycoside hydrolase/deacetylase"/>
    <property type="match status" value="1"/>
</dbReference>
<accession>A0A127JP68</accession>
<comment type="cofactor">
    <cofactor evidence="1">
        <name>Mg(2+)</name>
        <dbReference type="ChEBI" id="CHEBI:18420"/>
    </cofactor>
</comment>
<dbReference type="EMBL" id="CP010951">
    <property type="protein sequence ID" value="AMO21755.1"/>
    <property type="molecule type" value="Genomic_DNA"/>
</dbReference>
<evidence type="ECO:0000313" key="7">
    <source>
        <dbReference type="Proteomes" id="UP000070433"/>
    </source>
</evidence>
<dbReference type="Pfam" id="PF04794">
    <property type="entry name" value="YdjC"/>
    <property type="match status" value="1"/>
</dbReference>
<keyword evidence="5" id="KW-0119">Carbohydrate metabolism</keyword>
<dbReference type="GO" id="GO:0019213">
    <property type="term" value="F:deacetylase activity"/>
    <property type="evidence" value="ECO:0007669"/>
    <property type="project" value="TreeGrafter"/>
</dbReference>
<dbReference type="InterPro" id="IPR011330">
    <property type="entry name" value="Glyco_hydro/deAcase_b/a-brl"/>
</dbReference>
<dbReference type="GO" id="GO:0016787">
    <property type="term" value="F:hydrolase activity"/>
    <property type="evidence" value="ECO:0007669"/>
    <property type="project" value="UniProtKB-KW"/>
</dbReference>
<gene>
    <name evidence="6" type="ORF">UC35_01290</name>
</gene>
<keyword evidence="3" id="KW-0378">Hydrolase</keyword>
<evidence type="ECO:0000256" key="1">
    <source>
        <dbReference type="ARBA" id="ARBA00001946"/>
    </source>
</evidence>
<dbReference type="CDD" id="cd10807">
    <property type="entry name" value="YdjC_like_3"/>
    <property type="match status" value="1"/>
</dbReference>
<keyword evidence="7" id="KW-1185">Reference proteome</keyword>
<evidence type="ECO:0008006" key="8">
    <source>
        <dbReference type="Google" id="ProtNLM"/>
    </source>
</evidence>
<evidence type="ECO:0000313" key="6">
    <source>
        <dbReference type="EMBL" id="AMO21755.1"/>
    </source>
</evidence>
<dbReference type="Proteomes" id="UP000070433">
    <property type="component" value="Chromosome"/>
</dbReference>
<dbReference type="GO" id="GO:0046872">
    <property type="term" value="F:metal ion binding"/>
    <property type="evidence" value="ECO:0007669"/>
    <property type="project" value="UniProtKB-KW"/>
</dbReference>
<proteinExistence type="predicted"/>
<dbReference type="SUPFAM" id="SSF88713">
    <property type="entry name" value="Glycoside hydrolase/deacetylase"/>
    <property type="match status" value="1"/>
</dbReference>